<keyword evidence="10" id="KW-0547">Nucleotide-binding</keyword>
<dbReference type="Pfam" id="PF00497">
    <property type="entry name" value="SBP_bac_3"/>
    <property type="match status" value="2"/>
</dbReference>
<dbReference type="Pfam" id="PF02518">
    <property type="entry name" value="HATPase_c"/>
    <property type="match status" value="1"/>
</dbReference>
<dbReference type="InterPro" id="IPR003661">
    <property type="entry name" value="HisK_dim/P_dom"/>
</dbReference>
<comment type="caution">
    <text evidence="23">The sequence shown here is derived from an EMBL/GenBank/DDBJ whole genome shotgun (WGS) entry which is preliminary data.</text>
</comment>
<evidence type="ECO:0000256" key="3">
    <source>
        <dbReference type="ARBA" id="ARBA00012438"/>
    </source>
</evidence>
<comment type="subcellular location">
    <subcellularLocation>
        <location evidence="2">Cell inner membrane</location>
        <topology evidence="2">Multi-pass membrane protein</topology>
    </subcellularLocation>
</comment>
<dbReference type="InterPro" id="IPR001638">
    <property type="entry name" value="Solute-binding_3/MltF_N"/>
</dbReference>
<dbReference type="SMART" id="SM00388">
    <property type="entry name" value="HisKA"/>
    <property type="match status" value="1"/>
</dbReference>
<evidence type="ECO:0000256" key="8">
    <source>
        <dbReference type="ARBA" id="ARBA00022692"/>
    </source>
</evidence>
<dbReference type="InterPro" id="IPR003594">
    <property type="entry name" value="HATPase_dom"/>
</dbReference>
<feature type="domain" description="Histidine kinase" evidence="20">
    <location>
        <begin position="573"/>
        <end position="794"/>
    </location>
</feature>
<keyword evidence="18" id="KW-0175">Coiled coil</keyword>
<dbReference type="GO" id="GO:0009927">
    <property type="term" value="F:histidine phosphotransfer kinase activity"/>
    <property type="evidence" value="ECO:0007669"/>
    <property type="project" value="TreeGrafter"/>
</dbReference>
<dbReference type="Gene3D" id="1.20.120.160">
    <property type="entry name" value="HPT domain"/>
    <property type="match status" value="1"/>
</dbReference>
<evidence type="ECO:0000256" key="6">
    <source>
        <dbReference type="ARBA" id="ARBA00022553"/>
    </source>
</evidence>
<feature type="modified residue" description="Phosphohistidine" evidence="16">
    <location>
        <position position="995"/>
    </location>
</feature>
<dbReference type="Pfam" id="PF00072">
    <property type="entry name" value="Response_reg"/>
    <property type="match status" value="1"/>
</dbReference>
<feature type="transmembrane region" description="Helical" evidence="19">
    <location>
        <begin position="525"/>
        <end position="545"/>
    </location>
</feature>
<evidence type="ECO:0000259" key="22">
    <source>
        <dbReference type="PROSITE" id="PS50894"/>
    </source>
</evidence>
<keyword evidence="15 19" id="KW-0472">Membrane</keyword>
<proteinExistence type="predicted"/>
<dbReference type="SUPFAM" id="SSF52172">
    <property type="entry name" value="CheY-like"/>
    <property type="match status" value="1"/>
</dbReference>
<dbReference type="GO" id="GO:0005524">
    <property type="term" value="F:ATP binding"/>
    <property type="evidence" value="ECO:0007669"/>
    <property type="project" value="UniProtKB-KW"/>
</dbReference>
<reference evidence="23 24" key="1">
    <citation type="submission" date="2017-04" db="EMBL/GenBank/DDBJ databases">
        <title>Presence of VIM-2 positive Pseudomonas species in chickens and their surrounding environment.</title>
        <authorList>
            <person name="Zhang R."/>
        </authorList>
    </citation>
    <scope>NUCLEOTIDE SEQUENCE [LARGE SCALE GENOMIC DNA]</scope>
    <source>
        <strain evidence="23 24">DZ-C18</strain>
    </source>
</reference>
<dbReference type="CDD" id="cd13705">
    <property type="entry name" value="PBP2_BvgS_D1"/>
    <property type="match status" value="1"/>
</dbReference>
<evidence type="ECO:0000256" key="10">
    <source>
        <dbReference type="ARBA" id="ARBA00022741"/>
    </source>
</evidence>
<feature type="modified residue" description="4-aspartylphosphate" evidence="17">
    <location>
        <position position="866"/>
    </location>
</feature>
<dbReference type="SMART" id="SM00387">
    <property type="entry name" value="HATPase_c"/>
    <property type="match status" value="1"/>
</dbReference>
<dbReference type="CDD" id="cd00082">
    <property type="entry name" value="HisKA"/>
    <property type="match status" value="1"/>
</dbReference>
<dbReference type="SUPFAM" id="SSF47384">
    <property type="entry name" value="Homodimeric domain of signal transducing histidine kinase"/>
    <property type="match status" value="1"/>
</dbReference>
<evidence type="ECO:0000256" key="17">
    <source>
        <dbReference type="PROSITE-ProRule" id="PRU00169"/>
    </source>
</evidence>
<keyword evidence="9" id="KW-0732">Signal</keyword>
<dbReference type="CDD" id="cd16922">
    <property type="entry name" value="HATPase_EvgS-ArcB-TorS-like"/>
    <property type="match status" value="1"/>
</dbReference>
<keyword evidence="6 17" id="KW-0597">Phosphoprotein</keyword>
<dbReference type="InterPro" id="IPR049870">
    <property type="entry name" value="BvgS-like_periplasmic1"/>
</dbReference>
<dbReference type="PANTHER" id="PTHR43047:SF72">
    <property type="entry name" value="OSMOSENSING HISTIDINE PROTEIN KINASE SLN1"/>
    <property type="match status" value="1"/>
</dbReference>
<gene>
    <name evidence="23" type="ORF">B7H17_05305</name>
</gene>
<evidence type="ECO:0000256" key="15">
    <source>
        <dbReference type="ARBA" id="ARBA00023136"/>
    </source>
</evidence>
<keyword evidence="13 19" id="KW-1133">Transmembrane helix</keyword>
<dbReference type="InterPro" id="IPR008207">
    <property type="entry name" value="Sig_transdc_His_kin_Hpt_dom"/>
</dbReference>
<dbReference type="SUPFAM" id="SSF53850">
    <property type="entry name" value="Periplasmic binding protein-like II"/>
    <property type="match status" value="2"/>
</dbReference>
<evidence type="ECO:0000256" key="16">
    <source>
        <dbReference type="PROSITE-ProRule" id="PRU00110"/>
    </source>
</evidence>
<protein>
    <recommendedName>
        <fullName evidence="3">histidine kinase</fullName>
        <ecNumber evidence="3">2.7.13.3</ecNumber>
    </recommendedName>
</protein>
<dbReference type="SUPFAM" id="SSF47226">
    <property type="entry name" value="Histidine-containing phosphotransfer domain, HPT domain"/>
    <property type="match status" value="1"/>
</dbReference>
<dbReference type="InterPro" id="IPR036641">
    <property type="entry name" value="HPT_dom_sf"/>
</dbReference>
<keyword evidence="4" id="KW-1003">Cell membrane</keyword>
<keyword evidence="11 23" id="KW-0418">Kinase</keyword>
<evidence type="ECO:0000256" key="19">
    <source>
        <dbReference type="SAM" id="Phobius"/>
    </source>
</evidence>
<dbReference type="SMART" id="SM00062">
    <property type="entry name" value="PBPb"/>
    <property type="match status" value="2"/>
</dbReference>
<evidence type="ECO:0000256" key="13">
    <source>
        <dbReference type="ARBA" id="ARBA00022989"/>
    </source>
</evidence>
<dbReference type="GO" id="GO:0000155">
    <property type="term" value="F:phosphorelay sensor kinase activity"/>
    <property type="evidence" value="ECO:0007669"/>
    <property type="project" value="InterPro"/>
</dbReference>
<dbReference type="PRINTS" id="PR00344">
    <property type="entry name" value="BCTRLSENSOR"/>
</dbReference>
<dbReference type="PANTHER" id="PTHR43047">
    <property type="entry name" value="TWO-COMPONENT HISTIDINE PROTEIN KINASE"/>
    <property type="match status" value="1"/>
</dbReference>
<dbReference type="CDD" id="cd17546">
    <property type="entry name" value="REC_hyHK_CKI1_RcsC-like"/>
    <property type="match status" value="1"/>
</dbReference>
<dbReference type="InterPro" id="IPR004358">
    <property type="entry name" value="Sig_transdc_His_kin-like_C"/>
</dbReference>
<name>A0A1X1A2T5_PSEPU</name>
<dbReference type="PROSITE" id="PS50110">
    <property type="entry name" value="RESPONSE_REGULATORY"/>
    <property type="match status" value="1"/>
</dbReference>
<evidence type="ECO:0000256" key="12">
    <source>
        <dbReference type="ARBA" id="ARBA00022840"/>
    </source>
</evidence>
<dbReference type="InterPro" id="IPR011006">
    <property type="entry name" value="CheY-like_superfamily"/>
</dbReference>
<dbReference type="CDD" id="cd00088">
    <property type="entry name" value="HPT"/>
    <property type="match status" value="1"/>
</dbReference>
<comment type="catalytic activity">
    <reaction evidence="1">
        <text>ATP + protein L-histidine = ADP + protein N-phospho-L-histidine.</text>
        <dbReference type="EC" id="2.7.13.3"/>
    </reaction>
</comment>
<evidence type="ECO:0000256" key="4">
    <source>
        <dbReference type="ARBA" id="ARBA00022475"/>
    </source>
</evidence>
<dbReference type="PROSITE" id="PS50894">
    <property type="entry name" value="HPT"/>
    <property type="match status" value="1"/>
</dbReference>
<keyword evidence="5" id="KW-0997">Cell inner membrane</keyword>
<evidence type="ECO:0000256" key="2">
    <source>
        <dbReference type="ARBA" id="ARBA00004429"/>
    </source>
</evidence>
<dbReference type="Gene3D" id="1.10.287.130">
    <property type="match status" value="1"/>
</dbReference>
<dbReference type="PROSITE" id="PS50109">
    <property type="entry name" value="HIS_KIN"/>
    <property type="match status" value="1"/>
</dbReference>
<dbReference type="CDD" id="cd13707">
    <property type="entry name" value="PBP2_BvgS_D2"/>
    <property type="match status" value="1"/>
</dbReference>
<dbReference type="Pfam" id="PF01627">
    <property type="entry name" value="Hpt"/>
    <property type="match status" value="1"/>
</dbReference>
<dbReference type="AlphaFoldDB" id="A0A1X1A2T5"/>
<dbReference type="Pfam" id="PF00512">
    <property type="entry name" value="HisKA"/>
    <property type="match status" value="1"/>
</dbReference>
<evidence type="ECO:0000259" key="21">
    <source>
        <dbReference type="PROSITE" id="PS50110"/>
    </source>
</evidence>
<feature type="coiled-coil region" evidence="18">
    <location>
        <begin position="1027"/>
        <end position="1054"/>
    </location>
</feature>
<dbReference type="InterPro" id="IPR001789">
    <property type="entry name" value="Sig_transdc_resp-reg_receiver"/>
</dbReference>
<evidence type="ECO:0000256" key="5">
    <source>
        <dbReference type="ARBA" id="ARBA00022519"/>
    </source>
</evidence>
<dbReference type="InterPro" id="IPR036890">
    <property type="entry name" value="HATPase_C_sf"/>
</dbReference>
<feature type="domain" description="Response regulatory" evidence="21">
    <location>
        <begin position="817"/>
        <end position="936"/>
    </location>
</feature>
<dbReference type="Gene3D" id="3.30.565.10">
    <property type="entry name" value="Histidine kinase-like ATPase, C-terminal domain"/>
    <property type="match status" value="1"/>
</dbReference>
<dbReference type="GO" id="GO:0005886">
    <property type="term" value="C:plasma membrane"/>
    <property type="evidence" value="ECO:0007669"/>
    <property type="project" value="UniProtKB-SubCell"/>
</dbReference>
<dbReference type="SUPFAM" id="SSF55874">
    <property type="entry name" value="ATPase domain of HSP90 chaperone/DNA topoisomerase II/histidine kinase"/>
    <property type="match status" value="1"/>
</dbReference>
<evidence type="ECO:0000256" key="7">
    <source>
        <dbReference type="ARBA" id="ARBA00022679"/>
    </source>
</evidence>
<accession>A0A1X1A2T5</accession>
<keyword evidence="8 19" id="KW-0812">Transmembrane</keyword>
<dbReference type="Gene3D" id="3.40.190.10">
    <property type="entry name" value="Periplasmic binding protein-like II"/>
    <property type="match status" value="4"/>
</dbReference>
<evidence type="ECO:0000313" key="23">
    <source>
        <dbReference type="EMBL" id="ORL66172.1"/>
    </source>
</evidence>
<keyword evidence="14" id="KW-0902">Two-component regulatory system</keyword>
<evidence type="ECO:0000256" key="9">
    <source>
        <dbReference type="ARBA" id="ARBA00022729"/>
    </source>
</evidence>
<dbReference type="SMART" id="SM00448">
    <property type="entry name" value="REC"/>
    <property type="match status" value="1"/>
</dbReference>
<dbReference type="InterPro" id="IPR005467">
    <property type="entry name" value="His_kinase_dom"/>
</dbReference>
<dbReference type="InterPro" id="IPR036097">
    <property type="entry name" value="HisK_dim/P_sf"/>
</dbReference>
<keyword evidence="7" id="KW-0808">Transferase</keyword>
<dbReference type="OrthoDB" id="9770795at2"/>
<feature type="domain" description="HPt" evidence="22">
    <location>
        <begin position="955"/>
        <end position="1051"/>
    </location>
</feature>
<keyword evidence="12" id="KW-0067">ATP-binding</keyword>
<dbReference type="Proteomes" id="UP000193675">
    <property type="component" value="Unassembled WGS sequence"/>
</dbReference>
<evidence type="ECO:0000256" key="14">
    <source>
        <dbReference type="ARBA" id="ARBA00023012"/>
    </source>
</evidence>
<dbReference type="Gene3D" id="3.40.50.2300">
    <property type="match status" value="1"/>
</dbReference>
<dbReference type="EC" id="2.7.13.3" evidence="3"/>
<dbReference type="InterPro" id="IPR049871">
    <property type="entry name" value="BvgS-like_periplasmic2"/>
</dbReference>
<evidence type="ECO:0000256" key="1">
    <source>
        <dbReference type="ARBA" id="ARBA00000085"/>
    </source>
</evidence>
<dbReference type="EMBL" id="NBWC01000007">
    <property type="protein sequence ID" value="ORL66172.1"/>
    <property type="molecule type" value="Genomic_DNA"/>
</dbReference>
<evidence type="ECO:0000313" key="24">
    <source>
        <dbReference type="Proteomes" id="UP000193675"/>
    </source>
</evidence>
<sequence>MAALLYSIAVAFAHGGPLLTPPTLPAGASLDLDNRQLRWLWEHRALRLGVIDQENPPLDILGTGLSFEGITADYAGLVAAQLRLQVQVEVFRSFEDAATALRAGRIDLLGSVTAQRALEAGLRLSRPYASDQPTLLGPTPNGHAVANADMPFRLAMLEGYRPVAQVRARYPKAQIQTYPSPASALAALALDQADLYLGSALGVRYVLGRNQSGSIEEIGRAGLPEQGVGFAMADDGSPLAQLVDLALEGLTVPQHLGVRRRWRPIVIDTHQPEPLQLSEAEERWLHDNPRVTVLADEQLLPLSYRDANGKWRGMSLDILQLIGRRTGLHFDVQPGGTIEQMINRLRQGQAQLIAGLPDSPGRRRELAFSRAYLSASRVLVTRDEPDAPVELAQLERRRLALVKGSAVQDELGRRYPLIRQVPMATPLEALHALARGQVEGAVLTFDDARPLITRWYPGRLKISASLALPPVHFALASVRGATELQGIINKAMLSLAPQEIDSLVRRWRNPMIVADGMWPRYRAKVMVGFAVAMTLLVMAMLWIRYLRRLQLQLRRAKQEAEQANQAKTHFLTTMSHEIRTPLHAVQGMLELAQRKAAHGVLDRLAIEVASDAARGLLELIGDILDIARIEAGHLQLVLERVRLYDQVARVVQLFEQQAKGKGLELRLETHGQVDAHVMLDPLRFKQVLANLLSNAIKFTQQGQVRVVLQAKAQAQRLQVELHVQDTGIGIDASEIEALGQLFHQASNQRQSARSSTGLGLGISRSLCQMMGGGLRLHSVLGQGTRVEVSLDLALLPEGEASEPADAPYVAGTEMRLRILVVDDYPANRLLLAQQLDFLGHQARVAEDGSQALRLWLKEHFDVVISDCNMPRLNGYALARAIREHERRSGRPRCRLIGLTASAMTRERRRCRAVGMDDCLFKPLGLDSLQRTLASCMQAASEEQPMLDLAHLDHLVGKDQAALKALLRDLRSSNREDLQRLESLGDDAVALAELAHRVKGGARIARADRLYDLCEQLERSCAAKPVVITTLRRDVQALRRVMMRLERQLAREAARGAPGQG</sequence>
<organism evidence="23 24">
    <name type="scientific">Pseudomonas putida</name>
    <name type="common">Arthrobacter siderocapsulatus</name>
    <dbReference type="NCBI Taxonomy" id="303"/>
    <lineage>
        <taxon>Bacteria</taxon>
        <taxon>Pseudomonadati</taxon>
        <taxon>Pseudomonadota</taxon>
        <taxon>Gammaproteobacteria</taxon>
        <taxon>Pseudomonadales</taxon>
        <taxon>Pseudomonadaceae</taxon>
        <taxon>Pseudomonas</taxon>
    </lineage>
</organism>
<evidence type="ECO:0000256" key="11">
    <source>
        <dbReference type="ARBA" id="ARBA00022777"/>
    </source>
</evidence>
<evidence type="ECO:0000256" key="18">
    <source>
        <dbReference type="SAM" id="Coils"/>
    </source>
</evidence>
<evidence type="ECO:0000259" key="20">
    <source>
        <dbReference type="PROSITE" id="PS50109"/>
    </source>
</evidence>